<gene>
    <name evidence="2" type="ORF">METZ01_LOCUS399775</name>
</gene>
<dbReference type="EMBL" id="UINC01152634">
    <property type="protein sequence ID" value="SVD46921.1"/>
    <property type="molecule type" value="Genomic_DNA"/>
</dbReference>
<feature type="non-terminal residue" evidence="2">
    <location>
        <position position="1"/>
    </location>
</feature>
<keyword evidence="1" id="KW-0472">Membrane</keyword>
<feature type="transmembrane region" description="Helical" evidence="1">
    <location>
        <begin position="12"/>
        <end position="30"/>
    </location>
</feature>
<keyword evidence="1" id="KW-0812">Transmembrane</keyword>
<keyword evidence="1" id="KW-1133">Transmembrane helix</keyword>
<proteinExistence type="predicted"/>
<accession>A0A382VLY4</accession>
<reference evidence="2" key="1">
    <citation type="submission" date="2018-05" db="EMBL/GenBank/DDBJ databases">
        <authorList>
            <person name="Lanie J.A."/>
            <person name="Ng W.-L."/>
            <person name="Kazmierczak K.M."/>
            <person name="Andrzejewski T.M."/>
            <person name="Davidsen T.M."/>
            <person name="Wayne K.J."/>
            <person name="Tettelin H."/>
            <person name="Glass J.I."/>
            <person name="Rusch D."/>
            <person name="Podicherti R."/>
            <person name="Tsui H.-C.T."/>
            <person name="Winkler M.E."/>
        </authorList>
    </citation>
    <scope>NUCLEOTIDE SEQUENCE</scope>
</reference>
<name>A0A382VLY4_9ZZZZ</name>
<sequence>AGVFGKDILTRLGGLLIAPVMAGAIMMVHWQQWAFMASETHSMGGMEFQFAMMLTGLYFAIAGNSAAGE</sequence>
<organism evidence="2">
    <name type="scientific">marine metagenome</name>
    <dbReference type="NCBI Taxonomy" id="408172"/>
    <lineage>
        <taxon>unclassified sequences</taxon>
        <taxon>metagenomes</taxon>
        <taxon>ecological metagenomes</taxon>
    </lineage>
</organism>
<dbReference type="AlphaFoldDB" id="A0A382VLY4"/>
<protein>
    <submittedName>
        <fullName evidence="2">Uncharacterized protein</fullName>
    </submittedName>
</protein>
<feature type="transmembrane region" description="Helical" evidence="1">
    <location>
        <begin position="50"/>
        <end position="67"/>
    </location>
</feature>
<evidence type="ECO:0000256" key="1">
    <source>
        <dbReference type="SAM" id="Phobius"/>
    </source>
</evidence>
<evidence type="ECO:0000313" key="2">
    <source>
        <dbReference type="EMBL" id="SVD46921.1"/>
    </source>
</evidence>